<sequence length="127" mass="14555">MDAQVQGDEEDDNSSMRILPLYDRLYGVSCKSSVITSKLNRIMPPDTIESANIQPCMWQEDDESEDGEHVTQEYAIMLDFDDEATNWEPVKAAWNCQVHYHRHAAPSCVARITQRRSPVPSLDQKEK</sequence>
<organism evidence="1 2">
    <name type="scientific">Fusarium torreyae</name>
    <dbReference type="NCBI Taxonomy" id="1237075"/>
    <lineage>
        <taxon>Eukaryota</taxon>
        <taxon>Fungi</taxon>
        <taxon>Dikarya</taxon>
        <taxon>Ascomycota</taxon>
        <taxon>Pezizomycotina</taxon>
        <taxon>Sordariomycetes</taxon>
        <taxon>Hypocreomycetidae</taxon>
        <taxon>Hypocreales</taxon>
        <taxon>Nectriaceae</taxon>
        <taxon>Fusarium</taxon>
    </lineage>
</organism>
<evidence type="ECO:0000313" key="1">
    <source>
        <dbReference type="EMBL" id="KAJ4246043.1"/>
    </source>
</evidence>
<gene>
    <name evidence="1" type="ORF">NW762_013788</name>
</gene>
<dbReference type="EMBL" id="JAOQAZ010000044">
    <property type="protein sequence ID" value="KAJ4246043.1"/>
    <property type="molecule type" value="Genomic_DNA"/>
</dbReference>
<dbReference type="Proteomes" id="UP001152049">
    <property type="component" value="Unassembled WGS sequence"/>
</dbReference>
<reference evidence="1" key="1">
    <citation type="submission" date="2022-09" db="EMBL/GenBank/DDBJ databases">
        <title>Fusarium specimens isolated from Avocado Roots.</title>
        <authorList>
            <person name="Stajich J."/>
            <person name="Roper C."/>
            <person name="Heimlech-Rivalta G."/>
        </authorList>
    </citation>
    <scope>NUCLEOTIDE SEQUENCE</scope>
    <source>
        <strain evidence="1">CF00136</strain>
    </source>
</reference>
<keyword evidence="2" id="KW-1185">Reference proteome</keyword>
<accession>A0A9W8V774</accession>
<evidence type="ECO:0000313" key="2">
    <source>
        <dbReference type="Proteomes" id="UP001152049"/>
    </source>
</evidence>
<dbReference type="AlphaFoldDB" id="A0A9W8V774"/>
<comment type="caution">
    <text evidence="1">The sequence shown here is derived from an EMBL/GenBank/DDBJ whole genome shotgun (WGS) entry which is preliminary data.</text>
</comment>
<proteinExistence type="predicted"/>
<protein>
    <submittedName>
        <fullName evidence="1">Uncharacterized protein</fullName>
    </submittedName>
</protein>
<name>A0A9W8V774_9HYPO</name>